<dbReference type="Pfam" id="PF09578">
    <property type="entry name" value="Spore_YabQ"/>
    <property type="match status" value="1"/>
</dbReference>
<dbReference type="Proteomes" id="UP000605259">
    <property type="component" value="Unassembled WGS sequence"/>
</dbReference>
<organism evidence="2 3">
    <name type="scientific">Priestia taiwanensis</name>
    <dbReference type="NCBI Taxonomy" id="1347902"/>
    <lineage>
        <taxon>Bacteria</taxon>
        <taxon>Bacillati</taxon>
        <taxon>Bacillota</taxon>
        <taxon>Bacilli</taxon>
        <taxon>Bacillales</taxon>
        <taxon>Bacillaceae</taxon>
        <taxon>Priestia</taxon>
    </lineage>
</organism>
<keyword evidence="3" id="KW-1185">Reference proteome</keyword>
<name>A0A917AZA1_9BACI</name>
<feature type="transmembrane region" description="Helical" evidence="1">
    <location>
        <begin position="6"/>
        <end position="27"/>
    </location>
</feature>
<comment type="caution">
    <text evidence="2">The sequence shown here is derived from an EMBL/GenBank/DDBJ whole genome shotgun (WGS) entry which is preliminary data.</text>
</comment>
<feature type="transmembrane region" description="Helical" evidence="1">
    <location>
        <begin position="68"/>
        <end position="87"/>
    </location>
</feature>
<feature type="transmembrane region" description="Helical" evidence="1">
    <location>
        <begin position="142"/>
        <end position="165"/>
    </location>
</feature>
<dbReference type="AlphaFoldDB" id="A0A917AZA1"/>
<evidence type="ECO:0000313" key="3">
    <source>
        <dbReference type="Proteomes" id="UP000605259"/>
    </source>
</evidence>
<dbReference type="RefSeq" id="WP_188390069.1">
    <property type="nucleotide sequence ID" value="NZ_BMFK01000008.1"/>
</dbReference>
<keyword evidence="1" id="KW-0472">Membrane</keyword>
<feature type="transmembrane region" description="Helical" evidence="1">
    <location>
        <begin position="108"/>
        <end position="136"/>
    </location>
</feature>
<accession>A0A917AZA1</accession>
<keyword evidence="1" id="KW-0812">Transmembrane</keyword>
<protein>
    <submittedName>
        <fullName evidence="2">Spore cortex biosynthesis protein YabQ</fullName>
    </submittedName>
</protein>
<dbReference type="NCBIfam" id="TIGR02893">
    <property type="entry name" value="spore_yabQ"/>
    <property type="match status" value="1"/>
</dbReference>
<proteinExistence type="predicted"/>
<reference evidence="2" key="2">
    <citation type="submission" date="2020-09" db="EMBL/GenBank/DDBJ databases">
        <authorList>
            <person name="Sun Q."/>
            <person name="Zhou Y."/>
        </authorList>
    </citation>
    <scope>NUCLEOTIDE SEQUENCE</scope>
    <source>
        <strain evidence="2">CGMCC 1.12698</strain>
    </source>
</reference>
<dbReference type="InterPro" id="IPR019074">
    <property type="entry name" value="YabQ"/>
</dbReference>
<reference evidence="2" key="1">
    <citation type="journal article" date="2014" name="Int. J. Syst. Evol. Microbiol.">
        <title>Complete genome sequence of Corynebacterium casei LMG S-19264T (=DSM 44701T), isolated from a smear-ripened cheese.</title>
        <authorList>
            <consortium name="US DOE Joint Genome Institute (JGI-PGF)"/>
            <person name="Walter F."/>
            <person name="Albersmeier A."/>
            <person name="Kalinowski J."/>
            <person name="Ruckert C."/>
        </authorList>
    </citation>
    <scope>NUCLEOTIDE SEQUENCE</scope>
    <source>
        <strain evidence="2">CGMCC 1.12698</strain>
    </source>
</reference>
<keyword evidence="1" id="KW-1133">Transmembrane helix</keyword>
<feature type="transmembrane region" description="Helical" evidence="1">
    <location>
        <begin position="39"/>
        <end position="62"/>
    </location>
</feature>
<dbReference type="EMBL" id="BMFK01000008">
    <property type="protein sequence ID" value="GGE84715.1"/>
    <property type="molecule type" value="Genomic_DNA"/>
</dbReference>
<gene>
    <name evidence="2" type="ORF">GCM10007140_37800</name>
</gene>
<sequence>MSLNVQFLTMLAMIGMGGYLGATLDTYNRFLKRSKRNRWFVFVYDFSFWILQALLIFYVLLLVNEAELRFYIFIAILCGYAAYQSLFRSIYLKALEHFIRLVITCYRFLFNAVMMIIVKPFLLLVKGIMMVLLFFVQVVQKIFDMCMRIVLGILSFIGRILWMFIPKKGKLFLQKHAGIFKKAKNIVIVIKKWWGKFKK</sequence>
<evidence type="ECO:0000313" key="2">
    <source>
        <dbReference type="EMBL" id="GGE84715.1"/>
    </source>
</evidence>
<evidence type="ECO:0000256" key="1">
    <source>
        <dbReference type="SAM" id="Phobius"/>
    </source>
</evidence>